<evidence type="ECO:0000256" key="2">
    <source>
        <dbReference type="ARBA" id="ARBA00004496"/>
    </source>
</evidence>
<dbReference type="GO" id="GO:0010485">
    <property type="term" value="F:histone H4 acetyltransferase activity"/>
    <property type="evidence" value="ECO:0007669"/>
    <property type="project" value="InterPro"/>
</dbReference>
<comment type="caution">
    <text evidence="13">The sequence shown here is derived from an EMBL/GenBank/DDBJ whole genome shotgun (WGS) entry which is preliminary data.</text>
</comment>
<dbReference type="InterPro" id="IPR016181">
    <property type="entry name" value="Acyl_CoA_acyltransferase"/>
</dbReference>
<evidence type="ECO:0000256" key="4">
    <source>
        <dbReference type="ARBA" id="ARBA00012950"/>
    </source>
</evidence>
<evidence type="ECO:0000256" key="8">
    <source>
        <dbReference type="ARBA" id="ARBA00023242"/>
    </source>
</evidence>
<dbReference type="CDD" id="cd04301">
    <property type="entry name" value="NAT_SF"/>
    <property type="match status" value="1"/>
</dbReference>
<dbReference type="OrthoDB" id="424551at2759"/>
<reference evidence="13 14" key="1">
    <citation type="journal article" date="2020" name="ISME J.">
        <title>Uncovering the hidden diversity of litter-decomposition mechanisms in mushroom-forming fungi.</title>
        <authorList>
            <person name="Floudas D."/>
            <person name="Bentzer J."/>
            <person name="Ahren D."/>
            <person name="Johansson T."/>
            <person name="Persson P."/>
            <person name="Tunlid A."/>
        </authorList>
    </citation>
    <scope>NUCLEOTIDE SEQUENCE [LARGE SCALE GENOMIC DNA]</scope>
    <source>
        <strain evidence="13 14">CBS 406.79</strain>
    </source>
</reference>
<comment type="catalytic activity">
    <reaction evidence="11">
        <text>N-terminal L-seryl-[histone H4] + acetyl-CoA = N-terminal N(alpha)-acetyl-L-seryl-[histone H4] + CoA + H(+)</text>
        <dbReference type="Rhea" id="RHEA:50596"/>
        <dbReference type="Rhea" id="RHEA-COMP:12740"/>
        <dbReference type="Rhea" id="RHEA-COMP:12743"/>
        <dbReference type="ChEBI" id="CHEBI:15378"/>
        <dbReference type="ChEBI" id="CHEBI:57287"/>
        <dbReference type="ChEBI" id="CHEBI:57288"/>
        <dbReference type="ChEBI" id="CHEBI:64738"/>
        <dbReference type="ChEBI" id="CHEBI:83690"/>
        <dbReference type="EC" id="2.3.1.257"/>
    </reaction>
</comment>
<feature type="domain" description="N-acetyltransferase" evidence="12">
    <location>
        <begin position="40"/>
        <end position="194"/>
    </location>
</feature>
<evidence type="ECO:0000256" key="6">
    <source>
        <dbReference type="ARBA" id="ARBA00022490"/>
    </source>
</evidence>
<keyword evidence="7" id="KW-0808">Transferase</keyword>
<dbReference type="GO" id="GO:0005634">
    <property type="term" value="C:nucleus"/>
    <property type="evidence" value="ECO:0007669"/>
    <property type="project" value="UniProtKB-SubCell"/>
</dbReference>
<evidence type="ECO:0000256" key="1">
    <source>
        <dbReference type="ARBA" id="ARBA00004123"/>
    </source>
</evidence>
<keyword evidence="9" id="KW-0012">Acyltransferase</keyword>
<sequence>MSLSDGSKPVKLANQCTQEYLSGILQGAGPSPNNFECGFYLAANLSENLRSQIWNIFEENMQSLYIDSSTGWVPSDKRTELFHVLARYILLTPAGNPDEIVCYSTFRFEHEDGEDLLYCYELQVDRAHQHKGFGRFLIGTLETIGRKMLMEKVMLTVLAANKAALEFYKAIGYYAHHFCLSASVFDISIRFQLDPCSPTYHDGDEEGAENDKDIDYQILSKSLT</sequence>
<organism evidence="13 14">
    <name type="scientific">Collybiopsis confluens</name>
    <dbReference type="NCBI Taxonomy" id="2823264"/>
    <lineage>
        <taxon>Eukaryota</taxon>
        <taxon>Fungi</taxon>
        <taxon>Dikarya</taxon>
        <taxon>Basidiomycota</taxon>
        <taxon>Agaricomycotina</taxon>
        <taxon>Agaricomycetes</taxon>
        <taxon>Agaricomycetidae</taxon>
        <taxon>Agaricales</taxon>
        <taxon>Marasmiineae</taxon>
        <taxon>Omphalotaceae</taxon>
        <taxon>Collybiopsis</taxon>
    </lineage>
</organism>
<comment type="subcellular location">
    <subcellularLocation>
        <location evidence="2">Cytoplasm</location>
    </subcellularLocation>
    <subcellularLocation>
        <location evidence="1">Nucleus</location>
    </subcellularLocation>
</comment>
<dbReference type="InterPro" id="IPR039949">
    <property type="entry name" value="NAA40"/>
</dbReference>
<keyword evidence="6" id="KW-0963">Cytoplasm</keyword>
<dbReference type="GO" id="GO:0043998">
    <property type="term" value="F:histone H2A acetyltransferase activity"/>
    <property type="evidence" value="ECO:0007669"/>
    <property type="project" value="InterPro"/>
</dbReference>
<evidence type="ECO:0000256" key="7">
    <source>
        <dbReference type="ARBA" id="ARBA00022679"/>
    </source>
</evidence>
<evidence type="ECO:0000256" key="5">
    <source>
        <dbReference type="ARBA" id="ARBA00015043"/>
    </source>
</evidence>
<comment type="similarity">
    <text evidence="3">Belongs to the acetyltransferase family. NAA40 subfamily.</text>
</comment>
<dbReference type="PROSITE" id="PS51186">
    <property type="entry name" value="GNAT"/>
    <property type="match status" value="1"/>
</dbReference>
<evidence type="ECO:0000259" key="12">
    <source>
        <dbReference type="PROSITE" id="PS51186"/>
    </source>
</evidence>
<dbReference type="PANTHER" id="PTHR20531:SF1">
    <property type="entry name" value="N-ALPHA-ACETYLTRANSFERASE 40"/>
    <property type="match status" value="1"/>
</dbReference>
<evidence type="ECO:0000313" key="13">
    <source>
        <dbReference type="EMBL" id="KAF5390170.1"/>
    </source>
</evidence>
<dbReference type="PANTHER" id="PTHR20531">
    <property type="entry name" value="N-ALPHA-ACETYLTRANSFERASE 40"/>
    <property type="match status" value="1"/>
</dbReference>
<evidence type="ECO:0000256" key="10">
    <source>
        <dbReference type="ARBA" id="ARBA00047821"/>
    </source>
</evidence>
<dbReference type="GO" id="GO:1990189">
    <property type="term" value="F:protein N-terminal-serine acetyltransferase activity"/>
    <property type="evidence" value="ECO:0007669"/>
    <property type="project" value="UniProtKB-EC"/>
</dbReference>
<dbReference type="Proteomes" id="UP000518752">
    <property type="component" value="Unassembled WGS sequence"/>
</dbReference>
<dbReference type="InterPro" id="IPR000182">
    <property type="entry name" value="GNAT_dom"/>
</dbReference>
<keyword evidence="14" id="KW-1185">Reference proteome</keyword>
<dbReference type="Gene3D" id="3.40.630.30">
    <property type="match status" value="1"/>
</dbReference>
<dbReference type="AlphaFoldDB" id="A0A8H5MD82"/>
<name>A0A8H5MD82_9AGAR</name>
<dbReference type="SUPFAM" id="SSF55729">
    <property type="entry name" value="Acyl-CoA N-acyltransferases (Nat)"/>
    <property type="match status" value="1"/>
</dbReference>
<evidence type="ECO:0000313" key="14">
    <source>
        <dbReference type="Proteomes" id="UP000518752"/>
    </source>
</evidence>
<gene>
    <name evidence="13" type="ORF">D9757_002867</name>
</gene>
<comment type="catalytic activity">
    <reaction evidence="10">
        <text>N-terminal L-seryl-[histone H2A] + acetyl-CoA = N-terminal N(alpha)-acetyl-L-seryl-[histone H2A] + CoA + H(+)</text>
        <dbReference type="Rhea" id="RHEA:50600"/>
        <dbReference type="Rhea" id="RHEA-COMP:12742"/>
        <dbReference type="Rhea" id="RHEA-COMP:12744"/>
        <dbReference type="ChEBI" id="CHEBI:15378"/>
        <dbReference type="ChEBI" id="CHEBI:57287"/>
        <dbReference type="ChEBI" id="CHEBI:57288"/>
        <dbReference type="ChEBI" id="CHEBI:64738"/>
        <dbReference type="ChEBI" id="CHEBI:83690"/>
        <dbReference type="EC" id="2.3.1.257"/>
    </reaction>
</comment>
<keyword evidence="8" id="KW-0539">Nucleus</keyword>
<evidence type="ECO:0000256" key="9">
    <source>
        <dbReference type="ARBA" id="ARBA00023315"/>
    </source>
</evidence>
<dbReference type="Pfam" id="PF00583">
    <property type="entry name" value="Acetyltransf_1"/>
    <property type="match status" value="1"/>
</dbReference>
<accession>A0A8H5MD82</accession>
<evidence type="ECO:0000256" key="3">
    <source>
        <dbReference type="ARBA" id="ARBA00008870"/>
    </source>
</evidence>
<proteinExistence type="inferred from homology"/>
<dbReference type="EC" id="2.3.1.257" evidence="4"/>
<evidence type="ECO:0000256" key="11">
    <source>
        <dbReference type="ARBA" id="ARBA00049524"/>
    </source>
</evidence>
<dbReference type="EMBL" id="JAACJN010000016">
    <property type="protein sequence ID" value="KAF5390170.1"/>
    <property type="molecule type" value="Genomic_DNA"/>
</dbReference>
<dbReference type="GO" id="GO:0005737">
    <property type="term" value="C:cytoplasm"/>
    <property type="evidence" value="ECO:0007669"/>
    <property type="project" value="UniProtKB-SubCell"/>
</dbReference>
<protein>
    <recommendedName>
        <fullName evidence="5">N-alpha-acetyltransferase 40</fullName>
        <ecNumber evidence="4">2.3.1.257</ecNumber>
    </recommendedName>
</protein>